<dbReference type="InterPro" id="IPR018490">
    <property type="entry name" value="cNMP-bd_dom_sf"/>
</dbReference>
<feature type="domain" description="Cyclic nucleotide-binding" evidence="1">
    <location>
        <begin position="15"/>
        <end position="115"/>
    </location>
</feature>
<dbReference type="RefSeq" id="WP_074978723.1">
    <property type="nucleotide sequence ID" value="NZ_FPAG01000006.1"/>
</dbReference>
<proteinExistence type="predicted"/>
<dbReference type="InterPro" id="IPR000595">
    <property type="entry name" value="cNMP-bd_dom"/>
</dbReference>
<dbReference type="CDD" id="cd00038">
    <property type="entry name" value="CAP_ED"/>
    <property type="match status" value="1"/>
</dbReference>
<dbReference type="InterPro" id="IPR014710">
    <property type="entry name" value="RmlC-like_jellyroll"/>
</dbReference>
<keyword evidence="2" id="KW-0808">Transferase</keyword>
<organism evidence="2 3">
    <name type="scientific">Zhouia amylolytica</name>
    <dbReference type="NCBI Taxonomy" id="376730"/>
    <lineage>
        <taxon>Bacteria</taxon>
        <taxon>Pseudomonadati</taxon>
        <taxon>Bacteroidota</taxon>
        <taxon>Flavobacteriia</taxon>
        <taxon>Flavobacteriales</taxon>
        <taxon>Flavobacteriaceae</taxon>
        <taxon>Zhouia</taxon>
    </lineage>
</organism>
<dbReference type="PROSITE" id="PS50042">
    <property type="entry name" value="CNMP_BINDING_3"/>
    <property type="match status" value="1"/>
</dbReference>
<dbReference type="Proteomes" id="UP000183209">
    <property type="component" value="Unassembled WGS sequence"/>
</dbReference>
<keyword evidence="2" id="KW-0418">Kinase</keyword>
<sequence length="192" mass="22301">MNVDFFQSIYNHPLISKIDLKDIISEHQKIRFSKGTVFLENGKMANEYYLIESGLLRAFVHDLNGNEITTDFHGENEISIEVSSLFQRIPTNENIVALTNGVAWKIEFQSFQELFHKIEGLREWGRAWMSKQLFSSKQRSIDIHTKSATERYLNLIKDKPKIIQQSPIKHVASYLGITDTSLSRIRKEIRSD</sequence>
<evidence type="ECO:0000313" key="2">
    <source>
        <dbReference type="EMBL" id="SFS92339.1"/>
    </source>
</evidence>
<evidence type="ECO:0000259" key="1">
    <source>
        <dbReference type="PROSITE" id="PS50042"/>
    </source>
</evidence>
<dbReference type="AlphaFoldDB" id="A0A1I6TSX5"/>
<dbReference type="Pfam" id="PF00027">
    <property type="entry name" value="cNMP_binding"/>
    <property type="match status" value="1"/>
</dbReference>
<dbReference type="EMBL" id="FPAG01000006">
    <property type="protein sequence ID" value="SFS92339.1"/>
    <property type="molecule type" value="Genomic_DNA"/>
</dbReference>
<protein>
    <submittedName>
        <fullName evidence="2">cAMP-binding domain of CRP or a regulatory subunit of cAMP-dependent protein kinases</fullName>
    </submittedName>
</protein>
<dbReference type="Gene3D" id="2.60.120.10">
    <property type="entry name" value="Jelly Rolls"/>
    <property type="match status" value="1"/>
</dbReference>
<dbReference type="GO" id="GO:0016301">
    <property type="term" value="F:kinase activity"/>
    <property type="evidence" value="ECO:0007669"/>
    <property type="project" value="UniProtKB-KW"/>
</dbReference>
<name>A0A1I6TSX5_9FLAO</name>
<gene>
    <name evidence="2" type="ORF">SAMN04487906_2124</name>
</gene>
<accession>A0A1I6TSX5</accession>
<dbReference type="OrthoDB" id="1044733at2"/>
<reference evidence="2 3" key="1">
    <citation type="submission" date="2016-10" db="EMBL/GenBank/DDBJ databases">
        <authorList>
            <person name="de Groot N.N."/>
        </authorList>
    </citation>
    <scope>NUCLEOTIDE SEQUENCE [LARGE SCALE GENOMIC DNA]</scope>
    <source>
        <strain evidence="2 3">CGMCC 1.6114</strain>
    </source>
</reference>
<evidence type="ECO:0000313" key="3">
    <source>
        <dbReference type="Proteomes" id="UP000183209"/>
    </source>
</evidence>
<dbReference type="SUPFAM" id="SSF51206">
    <property type="entry name" value="cAMP-binding domain-like"/>
    <property type="match status" value="1"/>
</dbReference>